<evidence type="ECO:0000256" key="2">
    <source>
        <dbReference type="ARBA" id="ARBA00022475"/>
    </source>
</evidence>
<evidence type="ECO:0000313" key="8">
    <source>
        <dbReference type="Proteomes" id="UP000265715"/>
    </source>
</evidence>
<keyword evidence="8" id="KW-1185">Reference proteome</keyword>
<dbReference type="PANTHER" id="PTHR30250">
    <property type="entry name" value="PST FAMILY PREDICTED COLANIC ACID TRANSPORTER"/>
    <property type="match status" value="1"/>
</dbReference>
<feature type="transmembrane region" description="Helical" evidence="6">
    <location>
        <begin position="130"/>
        <end position="151"/>
    </location>
</feature>
<feature type="transmembrane region" description="Helical" evidence="6">
    <location>
        <begin position="305"/>
        <end position="327"/>
    </location>
</feature>
<dbReference type="CDD" id="cd13128">
    <property type="entry name" value="MATE_Wzx_like"/>
    <property type="match status" value="1"/>
</dbReference>
<protein>
    <submittedName>
        <fullName evidence="7">MATE efflux family protein</fullName>
    </submittedName>
</protein>
<feature type="transmembrane region" description="Helical" evidence="6">
    <location>
        <begin position="465"/>
        <end position="492"/>
    </location>
</feature>
<evidence type="ECO:0000256" key="6">
    <source>
        <dbReference type="SAM" id="Phobius"/>
    </source>
</evidence>
<reference evidence="7 8" key="1">
    <citation type="submission" date="2018-08" db="EMBL/GenBank/DDBJ databases">
        <title>Meiothermus terrae DSM 26712 genome sequencing project.</title>
        <authorList>
            <person name="Da Costa M.S."/>
            <person name="Albuquerque L."/>
            <person name="Raposo P."/>
            <person name="Froufe H.J.C."/>
            <person name="Barroso C.S."/>
            <person name="Egas C."/>
        </authorList>
    </citation>
    <scope>NUCLEOTIDE SEQUENCE [LARGE SCALE GENOMIC DNA]</scope>
    <source>
        <strain evidence="7 8">DSM 26712</strain>
    </source>
</reference>
<evidence type="ECO:0000256" key="4">
    <source>
        <dbReference type="ARBA" id="ARBA00022989"/>
    </source>
</evidence>
<proteinExistence type="predicted"/>
<comment type="caution">
    <text evidence="7">The sequence shown here is derived from an EMBL/GenBank/DDBJ whole genome shotgun (WGS) entry which is preliminary data.</text>
</comment>
<dbReference type="AlphaFoldDB" id="A0A399EPV5"/>
<evidence type="ECO:0000256" key="1">
    <source>
        <dbReference type="ARBA" id="ARBA00004651"/>
    </source>
</evidence>
<feature type="transmembrane region" description="Helical" evidence="6">
    <location>
        <begin position="87"/>
        <end position="110"/>
    </location>
</feature>
<evidence type="ECO:0000256" key="3">
    <source>
        <dbReference type="ARBA" id="ARBA00022692"/>
    </source>
</evidence>
<dbReference type="GO" id="GO:0005886">
    <property type="term" value="C:plasma membrane"/>
    <property type="evidence" value="ECO:0007669"/>
    <property type="project" value="UniProtKB-SubCell"/>
</dbReference>
<feature type="transmembrane region" description="Helical" evidence="6">
    <location>
        <begin position="408"/>
        <end position="428"/>
    </location>
</feature>
<gene>
    <name evidence="7" type="ORF">Mterra_01811</name>
</gene>
<dbReference type="InterPro" id="IPR002797">
    <property type="entry name" value="Polysacc_synth"/>
</dbReference>
<dbReference type="PANTHER" id="PTHR30250:SF26">
    <property type="entry name" value="PSMA PROTEIN"/>
    <property type="match status" value="1"/>
</dbReference>
<feature type="transmembrane region" description="Helical" evidence="6">
    <location>
        <begin position="189"/>
        <end position="208"/>
    </location>
</feature>
<feature type="transmembrane region" description="Helical" evidence="6">
    <location>
        <begin position="380"/>
        <end position="396"/>
    </location>
</feature>
<keyword evidence="5 6" id="KW-0472">Membrane</keyword>
<name>A0A399EPV5_9DEIN</name>
<organism evidence="7 8">
    <name type="scientific">Calidithermus terrae</name>
    <dbReference type="NCBI Taxonomy" id="1408545"/>
    <lineage>
        <taxon>Bacteria</taxon>
        <taxon>Thermotogati</taxon>
        <taxon>Deinococcota</taxon>
        <taxon>Deinococci</taxon>
        <taxon>Thermales</taxon>
        <taxon>Thermaceae</taxon>
        <taxon>Calidithermus</taxon>
    </lineage>
</organism>
<keyword evidence="4 6" id="KW-1133">Transmembrane helix</keyword>
<feature type="transmembrane region" description="Helical" evidence="6">
    <location>
        <begin position="228"/>
        <end position="246"/>
    </location>
</feature>
<feature type="transmembrane region" description="Helical" evidence="6">
    <location>
        <begin position="12"/>
        <end position="33"/>
    </location>
</feature>
<dbReference type="InterPro" id="IPR050833">
    <property type="entry name" value="Poly_Biosynth_Transport"/>
</dbReference>
<evidence type="ECO:0000313" key="7">
    <source>
        <dbReference type="EMBL" id="RIH85069.1"/>
    </source>
</evidence>
<keyword evidence="3 6" id="KW-0812">Transmembrane</keyword>
<keyword evidence="2" id="KW-1003">Cell membrane</keyword>
<dbReference type="EMBL" id="QXDL01000064">
    <property type="protein sequence ID" value="RIH85069.1"/>
    <property type="molecule type" value="Genomic_DNA"/>
</dbReference>
<dbReference type="Pfam" id="PF01943">
    <property type="entry name" value="Polysacc_synt"/>
    <property type="match status" value="1"/>
</dbReference>
<feature type="transmembrane region" description="Helical" evidence="6">
    <location>
        <begin position="163"/>
        <end position="183"/>
    </location>
</feature>
<accession>A0A399EPV5</accession>
<dbReference type="Proteomes" id="UP000265715">
    <property type="component" value="Unassembled WGS sequence"/>
</dbReference>
<feature type="transmembrane region" description="Helical" evidence="6">
    <location>
        <begin position="45"/>
        <end position="66"/>
    </location>
</feature>
<evidence type="ECO:0000256" key="5">
    <source>
        <dbReference type="ARBA" id="ARBA00023136"/>
    </source>
</evidence>
<sequence length="513" mass="56610">MAGRSFSTTSIARGTILNLSGQVVPLFAGIALVPPTIAGLGVDRFGLLSLVWLVLGYLVVFDFGLGRATTKHIAEILGKSELHRLPTVVWTSIVLQTLFGTFAALLLTVSTDQLIGIIKIPPHLLEEAKLAFNIVAWIVPVMFLSSAFSGILEAQYRFDLVNLVRVPSNTLMFVIPWVGAISGYNLTHIVLGIWILRVASLGAFATLAIKSLPLLRSVKISFNEAPRLLKFGGWVMIGGLITPFLLQLERVLISALDGVEVLAYYTAPYEVVTRLWMFPVSLMMTIFPAFSTLASRSDWRAIGEIYSASFKYIFLILGVVVVGLGIYAKEIILLWLGPEFAASSSVVFQILLVGILFHALGHIPYSLFQGVGRPDIPTKLYALELPPYIVVAWYLVDNYGILGAAFAWSARVALETLFLLFFAVRAGFVSQRWWKQARVLEIGILLLILTLLGSLITIIRSSDLALWIKVALLVTELTVFVAVGWNVVLTAAERAAICTRFRQWKYLRRPNDV</sequence>
<feature type="transmembrane region" description="Helical" evidence="6">
    <location>
        <begin position="275"/>
        <end position="293"/>
    </location>
</feature>
<feature type="transmembrane region" description="Helical" evidence="6">
    <location>
        <begin position="347"/>
        <end position="368"/>
    </location>
</feature>
<comment type="subcellular location">
    <subcellularLocation>
        <location evidence="1">Cell membrane</location>
        <topology evidence="1">Multi-pass membrane protein</topology>
    </subcellularLocation>
</comment>
<feature type="transmembrane region" description="Helical" evidence="6">
    <location>
        <begin position="440"/>
        <end position="459"/>
    </location>
</feature>